<dbReference type="Gene3D" id="3.40.630.30">
    <property type="match status" value="1"/>
</dbReference>
<organism evidence="2 3">
    <name type="scientific">Leuconostoc fallax</name>
    <dbReference type="NCBI Taxonomy" id="1251"/>
    <lineage>
        <taxon>Bacteria</taxon>
        <taxon>Bacillati</taxon>
        <taxon>Bacillota</taxon>
        <taxon>Bacilli</taxon>
        <taxon>Lactobacillales</taxon>
        <taxon>Lactobacillaceae</taxon>
        <taxon>Leuconostoc</taxon>
    </lineage>
</organism>
<keyword evidence="3" id="KW-1185">Reference proteome</keyword>
<dbReference type="Pfam" id="PF00583">
    <property type="entry name" value="Acetyltransf_1"/>
    <property type="match status" value="1"/>
</dbReference>
<reference evidence="2 3" key="1">
    <citation type="journal article" date="2019" name="Appl. Microbiol. Biotechnol.">
        <title>Uncovering carbohydrate metabolism through a genotype-phenotype association study of 56 lactic acid bacteria genomes.</title>
        <authorList>
            <person name="Buron-Moles G."/>
            <person name="Chailyan A."/>
            <person name="Dolejs I."/>
            <person name="Forster J."/>
            <person name="Miks M.H."/>
        </authorList>
    </citation>
    <scope>NUCLEOTIDE SEQUENCE [LARGE SCALE GENOMIC DNA]</scope>
    <source>
        <strain evidence="2 3">ATCC 700006</strain>
    </source>
</reference>
<sequence length="182" mass="20864">MHLHQATEKERQLIFNIILDGKQQLSDAGIDQWQTEYPKMSVIDQDIAKGQAFIFDSEDHETVGTAAIIKAPDEAYDAMTGEWSDTTAQYMSIHRVAIYSHHKGKGYASRLFEALFNYIEQHHPEITSIRIDTHQDNDKMQYLIKKVGFEEVGKMHGFYHPNDVSYVYEKLIGAKIKVASTN</sequence>
<dbReference type="RefSeq" id="WP_010006700.1">
    <property type="nucleotide sequence ID" value="NZ_JAGYGP010000007.1"/>
</dbReference>
<evidence type="ECO:0000313" key="2">
    <source>
        <dbReference type="EMBL" id="TDG68487.1"/>
    </source>
</evidence>
<dbReference type="SUPFAM" id="SSF55729">
    <property type="entry name" value="Acyl-CoA N-acyltransferases (Nat)"/>
    <property type="match status" value="1"/>
</dbReference>
<evidence type="ECO:0000259" key="1">
    <source>
        <dbReference type="PROSITE" id="PS51186"/>
    </source>
</evidence>
<dbReference type="STRING" id="907931.GCA_000165675_01757"/>
<feature type="domain" description="N-acetyltransferase" evidence="1">
    <location>
        <begin position="1"/>
        <end position="173"/>
    </location>
</feature>
<dbReference type="InterPro" id="IPR016181">
    <property type="entry name" value="Acyl_CoA_acyltransferase"/>
</dbReference>
<dbReference type="InterPro" id="IPR000182">
    <property type="entry name" value="GNAT_dom"/>
</dbReference>
<dbReference type="PROSITE" id="PS51186">
    <property type="entry name" value="GNAT"/>
    <property type="match status" value="1"/>
</dbReference>
<gene>
    <name evidence="2" type="ORF">C5L23_000089</name>
</gene>
<name>A0A4V3A2G8_9LACO</name>
<dbReference type="AlphaFoldDB" id="A0A4V3A2G8"/>
<dbReference type="EMBL" id="PUFI01000013">
    <property type="protein sequence ID" value="TDG68487.1"/>
    <property type="molecule type" value="Genomic_DNA"/>
</dbReference>
<proteinExistence type="predicted"/>
<accession>A0A4V3A2G8</accession>
<dbReference type="GO" id="GO:0016747">
    <property type="term" value="F:acyltransferase activity, transferring groups other than amino-acyl groups"/>
    <property type="evidence" value="ECO:0007669"/>
    <property type="project" value="InterPro"/>
</dbReference>
<comment type="caution">
    <text evidence="2">The sequence shown here is derived from an EMBL/GenBank/DDBJ whole genome shotgun (WGS) entry which is preliminary data.</text>
</comment>
<dbReference type="Proteomes" id="UP000295681">
    <property type="component" value="Unassembled WGS sequence"/>
</dbReference>
<protein>
    <recommendedName>
        <fullName evidence="1">N-acetyltransferase domain-containing protein</fullName>
    </recommendedName>
</protein>
<dbReference type="CDD" id="cd04301">
    <property type="entry name" value="NAT_SF"/>
    <property type="match status" value="1"/>
</dbReference>
<evidence type="ECO:0000313" key="3">
    <source>
        <dbReference type="Proteomes" id="UP000295681"/>
    </source>
</evidence>